<reference evidence="2" key="1">
    <citation type="submission" date="2020-10" db="EMBL/GenBank/DDBJ databases">
        <title>Sequencing the genomes of 1000 actinobacteria strains.</title>
        <authorList>
            <person name="Klenk H.-P."/>
        </authorList>
    </citation>
    <scope>NUCLEOTIDE SEQUENCE</scope>
    <source>
        <strain evidence="2">DSM 46832</strain>
    </source>
</reference>
<evidence type="ECO:0000313" key="2">
    <source>
        <dbReference type="EMBL" id="MBE1488343.1"/>
    </source>
</evidence>
<feature type="compositionally biased region" description="Basic and acidic residues" evidence="1">
    <location>
        <begin position="1"/>
        <end position="14"/>
    </location>
</feature>
<sequence length="56" mass="6106">MRGAEDRNAGEARYRISGTEPPRPVPEGYPARYASMIVCSMPLPALPWAATRSETA</sequence>
<feature type="region of interest" description="Disordered" evidence="1">
    <location>
        <begin position="1"/>
        <end position="27"/>
    </location>
</feature>
<dbReference type="Proteomes" id="UP000649753">
    <property type="component" value="Unassembled WGS sequence"/>
</dbReference>
<gene>
    <name evidence="2" type="ORF">H4W31_003981</name>
</gene>
<dbReference type="AlphaFoldDB" id="A0A927M551"/>
<organism evidence="2 3">
    <name type="scientific">Plantactinospora soyae</name>
    <dbReference type="NCBI Taxonomy" id="1544732"/>
    <lineage>
        <taxon>Bacteria</taxon>
        <taxon>Bacillati</taxon>
        <taxon>Actinomycetota</taxon>
        <taxon>Actinomycetes</taxon>
        <taxon>Micromonosporales</taxon>
        <taxon>Micromonosporaceae</taxon>
        <taxon>Plantactinospora</taxon>
    </lineage>
</organism>
<name>A0A927M551_9ACTN</name>
<keyword evidence="3" id="KW-1185">Reference proteome</keyword>
<evidence type="ECO:0000313" key="3">
    <source>
        <dbReference type="Proteomes" id="UP000649753"/>
    </source>
</evidence>
<proteinExistence type="predicted"/>
<evidence type="ECO:0000256" key="1">
    <source>
        <dbReference type="SAM" id="MobiDB-lite"/>
    </source>
</evidence>
<comment type="caution">
    <text evidence="2">The sequence shown here is derived from an EMBL/GenBank/DDBJ whole genome shotgun (WGS) entry which is preliminary data.</text>
</comment>
<protein>
    <submittedName>
        <fullName evidence="2">Uncharacterized protein</fullName>
    </submittedName>
</protein>
<accession>A0A927M551</accession>
<dbReference type="EMBL" id="JADBEB010000001">
    <property type="protein sequence ID" value="MBE1488343.1"/>
    <property type="molecule type" value="Genomic_DNA"/>
</dbReference>